<feature type="coiled-coil region" evidence="1">
    <location>
        <begin position="2"/>
        <end position="92"/>
    </location>
</feature>
<organism evidence="2 3">
    <name type="scientific">Enterococcus quebecensis</name>
    <dbReference type="NCBI Taxonomy" id="903983"/>
    <lineage>
        <taxon>Bacteria</taxon>
        <taxon>Bacillati</taxon>
        <taxon>Bacillota</taxon>
        <taxon>Bacilli</taxon>
        <taxon>Lactobacillales</taxon>
        <taxon>Enterococcaceae</taxon>
        <taxon>Enterococcus</taxon>
    </lineage>
</organism>
<reference evidence="3" key="1">
    <citation type="submission" date="2016-09" db="EMBL/GenBank/DDBJ databases">
        <authorList>
            <person name="Gulvik C.A."/>
        </authorList>
    </citation>
    <scope>NUCLEOTIDE SEQUENCE [LARGE SCALE GENOMIC DNA]</scope>
    <source>
        <strain evidence="3">LMG 26306</strain>
    </source>
</reference>
<evidence type="ECO:0000313" key="3">
    <source>
        <dbReference type="Proteomes" id="UP000094764"/>
    </source>
</evidence>
<keyword evidence="1" id="KW-0175">Coiled coil</keyword>
<evidence type="ECO:0008006" key="4">
    <source>
        <dbReference type="Google" id="ProtNLM"/>
    </source>
</evidence>
<dbReference type="Proteomes" id="UP000094764">
    <property type="component" value="Unassembled WGS sequence"/>
</dbReference>
<comment type="caution">
    <text evidence="2">The sequence shown here is derived from an EMBL/GenBank/DDBJ whole genome shotgun (WGS) entry which is preliminary data.</text>
</comment>
<dbReference type="AlphaFoldDB" id="A0A1E5H1Q3"/>
<evidence type="ECO:0000313" key="2">
    <source>
        <dbReference type="EMBL" id="OEG18863.1"/>
    </source>
</evidence>
<keyword evidence="3" id="KW-1185">Reference proteome</keyword>
<evidence type="ECO:0000256" key="1">
    <source>
        <dbReference type="SAM" id="Coils"/>
    </source>
</evidence>
<gene>
    <name evidence="2" type="ORF">BCR23_13055</name>
</gene>
<name>A0A1E5H1Q3_9ENTE</name>
<sequence>MVLEALDKIRDAEEQVDQMRQTLKEELAMYEQKKATDLKKKQEVSQEKVTAVLQELETQKNEQLQKEKVVLLSEAKEQNLSFQEKYEKNKESIIDHVIEGVKTIYGSQ</sequence>
<dbReference type="STRING" id="903983.BCR23_13055"/>
<proteinExistence type="predicted"/>
<accession>A0A1E5H1Q3</accession>
<dbReference type="OrthoDB" id="2194318at2"/>
<dbReference type="EMBL" id="MIKB01000002">
    <property type="protein sequence ID" value="OEG18863.1"/>
    <property type="molecule type" value="Genomic_DNA"/>
</dbReference>
<protein>
    <recommendedName>
        <fullName evidence="4">V-type ATP synthase subunit G</fullName>
    </recommendedName>
</protein>
<dbReference type="RefSeq" id="WP_069634050.1">
    <property type="nucleotide sequence ID" value="NZ_JXKZ01000023.1"/>
</dbReference>